<gene>
    <name evidence="8" type="ORF">YBY_21850</name>
</gene>
<evidence type="ECO:0000256" key="4">
    <source>
        <dbReference type="ARBA" id="ARBA00022989"/>
    </source>
</evidence>
<feature type="transmembrane region" description="Helical" evidence="6">
    <location>
        <begin position="14"/>
        <end position="38"/>
    </location>
</feature>
<feature type="transmembrane region" description="Helical" evidence="6">
    <location>
        <begin position="74"/>
        <end position="97"/>
    </location>
</feature>
<evidence type="ECO:0000259" key="7">
    <source>
        <dbReference type="Pfam" id="PF00892"/>
    </source>
</evidence>
<proteinExistence type="inferred from homology"/>
<name>A0A455W4U8_MARNT</name>
<organism evidence="8">
    <name type="scientific">Marinobacter nauticus</name>
    <name type="common">Marinobacter hydrocarbonoclasticus</name>
    <name type="synonym">Marinobacter aquaeolei</name>
    <dbReference type="NCBI Taxonomy" id="2743"/>
    <lineage>
        <taxon>Bacteria</taxon>
        <taxon>Pseudomonadati</taxon>
        <taxon>Pseudomonadota</taxon>
        <taxon>Gammaproteobacteria</taxon>
        <taxon>Pseudomonadales</taxon>
        <taxon>Marinobacteraceae</taxon>
        <taxon>Marinobacter</taxon>
    </lineage>
</organism>
<evidence type="ECO:0000313" key="8">
    <source>
        <dbReference type="EMBL" id="BBJ04336.1"/>
    </source>
</evidence>
<evidence type="ECO:0000256" key="1">
    <source>
        <dbReference type="ARBA" id="ARBA00004141"/>
    </source>
</evidence>
<comment type="subcellular location">
    <subcellularLocation>
        <location evidence="1">Membrane</location>
        <topology evidence="1">Multi-pass membrane protein</topology>
    </subcellularLocation>
</comment>
<dbReference type="SUPFAM" id="SSF103481">
    <property type="entry name" value="Multidrug resistance efflux transporter EmrE"/>
    <property type="match status" value="2"/>
</dbReference>
<feature type="domain" description="EamA" evidence="7">
    <location>
        <begin position="165"/>
        <end position="292"/>
    </location>
</feature>
<keyword evidence="3 6" id="KW-0812">Transmembrane</keyword>
<evidence type="ECO:0000256" key="6">
    <source>
        <dbReference type="SAM" id="Phobius"/>
    </source>
</evidence>
<dbReference type="InterPro" id="IPR037185">
    <property type="entry name" value="EmrE-like"/>
</dbReference>
<dbReference type="AlphaFoldDB" id="A0A455W4U8"/>
<evidence type="ECO:0000256" key="3">
    <source>
        <dbReference type="ARBA" id="ARBA00022692"/>
    </source>
</evidence>
<feature type="transmembrane region" description="Helical" evidence="6">
    <location>
        <begin position="44"/>
        <end position="62"/>
    </location>
</feature>
<feature type="domain" description="EamA" evidence="7">
    <location>
        <begin position="19"/>
        <end position="147"/>
    </location>
</feature>
<feature type="transmembrane region" description="Helical" evidence="6">
    <location>
        <begin position="130"/>
        <end position="148"/>
    </location>
</feature>
<keyword evidence="4 6" id="KW-1133">Transmembrane helix</keyword>
<dbReference type="InterPro" id="IPR000620">
    <property type="entry name" value="EamA_dom"/>
</dbReference>
<evidence type="ECO:0000256" key="5">
    <source>
        <dbReference type="ARBA" id="ARBA00023136"/>
    </source>
</evidence>
<sequence>MIAATSRLILPPQAILWGLLLVNGFLIALMLALAKAATSQGLPAVSYAFWQTLIAGLVLLLCSGNRRTVFQPRLALYFLISGLTGIAVPNAIAFYLVTKLGSGYTGIMYALPPIFTFLLATSLGLERRNWVRLTGLSIAVIACTWIVVQRHAEISNANLLWFAMGLIIPAMLSIGNVYRSVAWPENTKPMVLAAGTLLASSLALALFAVFSNTHLLPLATHHQLLGILLLQGLLTAVTYLCAFELQRRSNPVFFSQLGAVAAVFGLLIGVVWFKEHYSLTIWLGAVVVMIGLRIGNRAAEPSQS</sequence>
<dbReference type="InterPro" id="IPR050638">
    <property type="entry name" value="AA-Vitamin_Transporters"/>
</dbReference>
<protein>
    <submittedName>
        <fullName evidence="8">Transporter</fullName>
    </submittedName>
</protein>
<feature type="transmembrane region" description="Helical" evidence="6">
    <location>
        <begin position="279"/>
        <end position="295"/>
    </location>
</feature>
<keyword evidence="5 6" id="KW-0472">Membrane</keyword>
<dbReference type="GO" id="GO:0016020">
    <property type="term" value="C:membrane"/>
    <property type="evidence" value="ECO:0007669"/>
    <property type="project" value="UniProtKB-SubCell"/>
</dbReference>
<feature type="transmembrane region" description="Helical" evidence="6">
    <location>
        <begin position="190"/>
        <end position="210"/>
    </location>
</feature>
<dbReference type="PANTHER" id="PTHR32322">
    <property type="entry name" value="INNER MEMBRANE TRANSPORTER"/>
    <property type="match status" value="1"/>
</dbReference>
<feature type="transmembrane region" description="Helical" evidence="6">
    <location>
        <begin position="103"/>
        <end position="123"/>
    </location>
</feature>
<evidence type="ECO:0000256" key="2">
    <source>
        <dbReference type="ARBA" id="ARBA00007362"/>
    </source>
</evidence>
<feature type="transmembrane region" description="Helical" evidence="6">
    <location>
        <begin position="253"/>
        <end position="273"/>
    </location>
</feature>
<reference evidence="8" key="1">
    <citation type="submission" date="2019-03" db="EMBL/GenBank/DDBJ databases">
        <title>Whole genome analysis of nitrate-reducing bacteria Marinobacter hydrocarbonoclasticus YB03.</title>
        <authorList>
            <person name="Azam A.H."/>
            <person name="Yuk S.R."/>
            <person name="Kamarisima K."/>
            <person name="Miyanaga K."/>
            <person name="Tanji Y."/>
        </authorList>
    </citation>
    <scope>NUCLEOTIDE SEQUENCE</scope>
    <source>
        <strain evidence="8">YB03</strain>
    </source>
</reference>
<comment type="similarity">
    <text evidence="2">Belongs to the EamA transporter family.</text>
</comment>
<feature type="transmembrane region" description="Helical" evidence="6">
    <location>
        <begin position="222"/>
        <end position="241"/>
    </location>
</feature>
<dbReference type="PANTHER" id="PTHR32322:SF2">
    <property type="entry name" value="EAMA DOMAIN-CONTAINING PROTEIN"/>
    <property type="match status" value="1"/>
</dbReference>
<accession>A0A455W4U8</accession>
<dbReference type="Pfam" id="PF00892">
    <property type="entry name" value="EamA"/>
    <property type="match status" value="2"/>
</dbReference>
<dbReference type="EMBL" id="AP019537">
    <property type="protein sequence ID" value="BBJ04336.1"/>
    <property type="molecule type" value="Genomic_DNA"/>
</dbReference>
<feature type="transmembrane region" description="Helical" evidence="6">
    <location>
        <begin position="160"/>
        <end position="178"/>
    </location>
</feature>